<evidence type="ECO:0000256" key="8">
    <source>
        <dbReference type="ARBA" id="ARBA00023242"/>
    </source>
</evidence>
<gene>
    <name evidence="12" type="ORF">DGAL_LOCUS16022</name>
</gene>
<comment type="caution">
    <text evidence="12">The sequence shown here is derived from an EMBL/GenBank/DDBJ whole genome shotgun (WGS) entry which is preliminary data.</text>
</comment>
<name>A0A8J2S7T2_9CRUS</name>
<dbReference type="OrthoDB" id="5589010at2759"/>
<dbReference type="PANTHER" id="PTHR14738:SF29">
    <property type="entry name" value="ZINC FINGER CCCH DOMAIN-CONTAINING PROTEIN 14"/>
    <property type="match status" value="1"/>
</dbReference>
<keyword evidence="6 9" id="KW-0863">Zinc-finger</keyword>
<dbReference type="GO" id="GO:0008143">
    <property type="term" value="F:poly(A) binding"/>
    <property type="evidence" value="ECO:0007669"/>
    <property type="project" value="InterPro"/>
</dbReference>
<dbReference type="PANTHER" id="PTHR14738">
    <property type="entry name" value="ZINC FINGER CCCH DOMAIN-CONTAINING PROTEIN 14"/>
    <property type="match status" value="1"/>
</dbReference>
<evidence type="ECO:0000256" key="7">
    <source>
        <dbReference type="ARBA" id="ARBA00022833"/>
    </source>
</evidence>
<dbReference type="PROSITE" id="PS50103">
    <property type="entry name" value="ZF_C3H1"/>
    <property type="match status" value="1"/>
</dbReference>
<keyword evidence="7 9" id="KW-0862">Zinc</keyword>
<dbReference type="AlphaFoldDB" id="A0A8J2S7T2"/>
<dbReference type="Proteomes" id="UP000789390">
    <property type="component" value="Unassembled WGS sequence"/>
</dbReference>
<keyword evidence="8" id="KW-0539">Nucleus</keyword>
<evidence type="ECO:0000256" key="10">
    <source>
        <dbReference type="SAM" id="MobiDB-lite"/>
    </source>
</evidence>
<evidence type="ECO:0000256" key="5">
    <source>
        <dbReference type="ARBA" id="ARBA00022737"/>
    </source>
</evidence>
<feature type="compositionally biased region" description="Basic and acidic residues" evidence="10">
    <location>
        <begin position="179"/>
        <end position="196"/>
    </location>
</feature>
<evidence type="ECO:0000256" key="1">
    <source>
        <dbReference type="ARBA" id="ARBA00004123"/>
    </source>
</evidence>
<dbReference type="InterPro" id="IPR043094">
    <property type="entry name" value="Nab2/ZC3H14_N_sf"/>
</dbReference>
<comment type="similarity">
    <text evidence="2">Belongs to the ZC3H14 family.</text>
</comment>
<evidence type="ECO:0000256" key="2">
    <source>
        <dbReference type="ARBA" id="ARBA00008423"/>
    </source>
</evidence>
<feature type="compositionally biased region" description="Basic and acidic residues" evidence="10">
    <location>
        <begin position="221"/>
        <end position="244"/>
    </location>
</feature>
<sequence length="608" mass="68616">MEGITNEIRNKIKCAVKAKLQEIGAYVDEELPDYIMVMIANRRSKSQMTSELSLFLGSHTDKFTDWLHVVLEKLEAFVGGSSTSDKVKEVTPVLPKAASETCSLPVKVENQFPTAKPSSSGLLVANQMEVQNIATTSHNIPTNLESNKEPYVPMPVSLHSLPPVQVHHSPEGDMDDDCLNIKEETEQDFRGSEDKLLKKRNSSSANYHETISDPKKRRQTRSSDDRSAKRVRREERSRPRKTDGRIPSQVVSVVRPMLSQIVKPVERTKPKVKHEEEESFNNKTGINSIVRVTARRKLPAKMQATNCLILKAVAEAQKSVISHPPKVAEPEVKSPPALFTRKYREKNLNAQTVAVTTSNPTVCKVFDDSAMEVDCQQSAIVIGKDTDRDIMEPKETILNNAEVPEEISYEPMESPVDSPFDNQMFETRFIVTLDGVNSLMSRCFDEDLNDDDVAEMKDIERKPVKTRLFRRRSTGTEAEVQQTLERCKFYPNCRQGDRCNFHHPKTPCKNFPICLFGENCLFIHPPCKFDTTCTRKSCPFTHSQRSQVVVPVAPKIMQPSLKLHQQQPVVNGKTACKYGSNCTRVGCTFFHQTNIPSANKLKWVTNAK</sequence>
<dbReference type="InterPro" id="IPR040366">
    <property type="entry name" value="Nab2/ZC3H14"/>
</dbReference>
<evidence type="ECO:0000256" key="3">
    <source>
        <dbReference type="ARBA" id="ARBA00015071"/>
    </source>
</evidence>
<evidence type="ECO:0000313" key="12">
    <source>
        <dbReference type="EMBL" id="CAH0112307.1"/>
    </source>
</evidence>
<feature type="region of interest" description="Disordered" evidence="10">
    <location>
        <begin position="138"/>
        <end position="249"/>
    </location>
</feature>
<dbReference type="GO" id="GO:0043488">
    <property type="term" value="P:regulation of mRNA stability"/>
    <property type="evidence" value="ECO:0007669"/>
    <property type="project" value="InterPro"/>
</dbReference>
<dbReference type="GO" id="GO:0005737">
    <property type="term" value="C:cytoplasm"/>
    <property type="evidence" value="ECO:0007669"/>
    <property type="project" value="TreeGrafter"/>
</dbReference>
<keyword evidence="13" id="KW-1185">Reference proteome</keyword>
<dbReference type="InterPro" id="IPR000571">
    <property type="entry name" value="Znf_CCCH"/>
</dbReference>
<dbReference type="Gene3D" id="4.10.1000.30">
    <property type="match status" value="1"/>
</dbReference>
<feature type="domain" description="C3H1-type" evidence="11">
    <location>
        <begin position="481"/>
        <end position="506"/>
    </location>
</feature>
<evidence type="ECO:0000256" key="6">
    <source>
        <dbReference type="ARBA" id="ARBA00022771"/>
    </source>
</evidence>
<evidence type="ECO:0000259" key="11">
    <source>
        <dbReference type="PROSITE" id="PS50103"/>
    </source>
</evidence>
<dbReference type="GO" id="GO:0005634">
    <property type="term" value="C:nucleus"/>
    <property type="evidence" value="ECO:0007669"/>
    <property type="project" value="UniProtKB-SubCell"/>
</dbReference>
<protein>
    <recommendedName>
        <fullName evidence="3">Zinc finger CCCH domain-containing protein 14</fullName>
    </recommendedName>
</protein>
<evidence type="ECO:0000256" key="4">
    <source>
        <dbReference type="ARBA" id="ARBA00022723"/>
    </source>
</evidence>
<accession>A0A8J2S7T2</accession>
<evidence type="ECO:0000256" key="9">
    <source>
        <dbReference type="PROSITE-ProRule" id="PRU00723"/>
    </source>
</evidence>
<proteinExistence type="inferred from homology"/>
<dbReference type="Gene3D" id="1.10.340.40">
    <property type="entry name" value="Nuclear abundant poly(A) RNA-bind protein 2, N-terminal domain"/>
    <property type="match status" value="1"/>
</dbReference>
<comment type="subcellular location">
    <subcellularLocation>
        <location evidence="1">Nucleus</location>
    </subcellularLocation>
</comment>
<dbReference type="GO" id="GO:0008270">
    <property type="term" value="F:zinc ion binding"/>
    <property type="evidence" value="ECO:0007669"/>
    <property type="project" value="UniProtKB-KW"/>
</dbReference>
<dbReference type="SMART" id="SM00356">
    <property type="entry name" value="ZnF_C3H1"/>
    <property type="match status" value="2"/>
</dbReference>
<reference evidence="12" key="1">
    <citation type="submission" date="2021-11" db="EMBL/GenBank/DDBJ databases">
        <authorList>
            <person name="Schell T."/>
        </authorList>
    </citation>
    <scope>NUCLEOTIDE SEQUENCE</scope>
    <source>
        <strain evidence="12">M5</strain>
    </source>
</reference>
<dbReference type="EMBL" id="CAKKLH010000325">
    <property type="protein sequence ID" value="CAH0112307.1"/>
    <property type="molecule type" value="Genomic_DNA"/>
</dbReference>
<feature type="zinc finger region" description="C3H1-type" evidence="9">
    <location>
        <begin position="481"/>
        <end position="506"/>
    </location>
</feature>
<dbReference type="Pfam" id="PF14608">
    <property type="entry name" value="zf-CCCH_2"/>
    <property type="match status" value="4"/>
</dbReference>
<keyword evidence="4 9" id="KW-0479">Metal-binding</keyword>
<organism evidence="12 13">
    <name type="scientific">Daphnia galeata</name>
    <dbReference type="NCBI Taxonomy" id="27404"/>
    <lineage>
        <taxon>Eukaryota</taxon>
        <taxon>Metazoa</taxon>
        <taxon>Ecdysozoa</taxon>
        <taxon>Arthropoda</taxon>
        <taxon>Crustacea</taxon>
        <taxon>Branchiopoda</taxon>
        <taxon>Diplostraca</taxon>
        <taxon>Cladocera</taxon>
        <taxon>Anomopoda</taxon>
        <taxon>Daphniidae</taxon>
        <taxon>Daphnia</taxon>
    </lineage>
</organism>
<keyword evidence="5" id="KW-0677">Repeat</keyword>
<evidence type="ECO:0000313" key="13">
    <source>
        <dbReference type="Proteomes" id="UP000789390"/>
    </source>
</evidence>